<evidence type="ECO:0000256" key="1">
    <source>
        <dbReference type="SAM" id="MobiDB-lite"/>
    </source>
</evidence>
<comment type="caution">
    <text evidence="2">The sequence shown here is derived from an EMBL/GenBank/DDBJ whole genome shotgun (WGS) entry which is preliminary data.</text>
</comment>
<accession>A0A8H5F131</accession>
<name>A0A8H5F131_9AGAR</name>
<organism evidence="2 3">
    <name type="scientific">Psilocybe cf. subviscida</name>
    <dbReference type="NCBI Taxonomy" id="2480587"/>
    <lineage>
        <taxon>Eukaryota</taxon>
        <taxon>Fungi</taxon>
        <taxon>Dikarya</taxon>
        <taxon>Basidiomycota</taxon>
        <taxon>Agaricomycotina</taxon>
        <taxon>Agaricomycetes</taxon>
        <taxon>Agaricomycetidae</taxon>
        <taxon>Agaricales</taxon>
        <taxon>Agaricineae</taxon>
        <taxon>Strophariaceae</taxon>
        <taxon>Psilocybe</taxon>
    </lineage>
</organism>
<feature type="compositionally biased region" description="Low complexity" evidence="1">
    <location>
        <begin position="101"/>
        <end position="115"/>
    </location>
</feature>
<reference evidence="2 3" key="1">
    <citation type="journal article" date="2020" name="ISME J.">
        <title>Uncovering the hidden diversity of litter-decomposition mechanisms in mushroom-forming fungi.</title>
        <authorList>
            <person name="Floudas D."/>
            <person name="Bentzer J."/>
            <person name="Ahren D."/>
            <person name="Johansson T."/>
            <person name="Persson P."/>
            <person name="Tunlid A."/>
        </authorList>
    </citation>
    <scope>NUCLEOTIDE SEQUENCE [LARGE SCALE GENOMIC DNA]</scope>
    <source>
        <strain evidence="2 3">CBS 101986</strain>
    </source>
</reference>
<dbReference type="Proteomes" id="UP000567179">
    <property type="component" value="Unassembled WGS sequence"/>
</dbReference>
<sequence length="121" mass="12737">MAGLTDFLSLLATLAVFGGLIYGVIFVVKTVNEGVASTKESLKAKGLHVTSSGMSVKTDKRFDREDYVDATQRGIMNAMNAASFRKGGAAMPNAPAMDRTASSASMKSNKSGSDSGSKRRH</sequence>
<evidence type="ECO:0000313" key="2">
    <source>
        <dbReference type="EMBL" id="KAF5319393.1"/>
    </source>
</evidence>
<proteinExistence type="predicted"/>
<dbReference type="AlphaFoldDB" id="A0A8H5F131"/>
<dbReference type="EMBL" id="JAACJJ010000029">
    <property type="protein sequence ID" value="KAF5319393.1"/>
    <property type="molecule type" value="Genomic_DNA"/>
</dbReference>
<dbReference type="OrthoDB" id="2505950at2759"/>
<gene>
    <name evidence="2" type="ORF">D9619_008527</name>
</gene>
<feature type="region of interest" description="Disordered" evidence="1">
    <location>
        <begin position="89"/>
        <end position="121"/>
    </location>
</feature>
<protein>
    <submittedName>
        <fullName evidence="2">Uncharacterized protein</fullName>
    </submittedName>
</protein>
<keyword evidence="3" id="KW-1185">Reference proteome</keyword>
<evidence type="ECO:0000313" key="3">
    <source>
        <dbReference type="Proteomes" id="UP000567179"/>
    </source>
</evidence>